<comment type="caution">
    <text evidence="1">The sequence shown here is derived from an EMBL/GenBank/DDBJ whole genome shotgun (WGS) entry which is preliminary data.</text>
</comment>
<dbReference type="EMBL" id="JACNIG010000164">
    <property type="protein sequence ID" value="MBC8431687.1"/>
    <property type="molecule type" value="Genomic_DNA"/>
</dbReference>
<dbReference type="Proteomes" id="UP000605201">
    <property type="component" value="Unassembled WGS sequence"/>
</dbReference>
<proteinExistence type="predicted"/>
<reference evidence="1 2" key="1">
    <citation type="submission" date="2020-08" db="EMBL/GenBank/DDBJ databases">
        <title>Bridging the membrane lipid divide: bacteria of the FCB group superphylum have the potential to synthesize archaeal ether lipids.</title>
        <authorList>
            <person name="Villanueva L."/>
            <person name="Von Meijenfeldt F.A.B."/>
            <person name="Westbye A.B."/>
            <person name="Yadav S."/>
            <person name="Hopmans E.C."/>
            <person name="Dutilh B.E."/>
            <person name="Sinninghe Damste J.S."/>
        </authorList>
    </citation>
    <scope>NUCLEOTIDE SEQUENCE [LARGE SCALE GENOMIC DNA]</scope>
    <source>
        <strain evidence="1">NIOZ-UU17</strain>
    </source>
</reference>
<dbReference type="AlphaFoldDB" id="A0A8J6P221"/>
<organism evidence="1 2">
    <name type="scientific">Candidatus Desulfatibia vada</name>
    <dbReference type="NCBI Taxonomy" id="2841696"/>
    <lineage>
        <taxon>Bacteria</taxon>
        <taxon>Pseudomonadati</taxon>
        <taxon>Thermodesulfobacteriota</taxon>
        <taxon>Desulfobacteria</taxon>
        <taxon>Desulfobacterales</taxon>
        <taxon>Desulfobacterales incertae sedis</taxon>
        <taxon>Candidatus Desulfatibia</taxon>
    </lineage>
</organism>
<evidence type="ECO:0000313" key="2">
    <source>
        <dbReference type="Proteomes" id="UP000605201"/>
    </source>
</evidence>
<protein>
    <submittedName>
        <fullName evidence="1">Uncharacterized protein</fullName>
    </submittedName>
</protein>
<gene>
    <name evidence="1" type="ORF">H8D96_07180</name>
</gene>
<evidence type="ECO:0000313" key="1">
    <source>
        <dbReference type="EMBL" id="MBC8431687.1"/>
    </source>
</evidence>
<sequence length="143" mass="16353">MGTGIRVFFVDENEALKRIPLTRYERLLGADPEVRFQEYAGKRVRYALVILEIVNRKPAEIVSIQYSILSFDSDGRIDAGELEKEMKLGFKMLQTSTADVDSPNVINAKDRFAMKRYHDQYTWTPSSEVERAVVAAIFGTDKK</sequence>
<accession>A0A8J6P221</accession>
<name>A0A8J6P221_9BACT</name>